<dbReference type="RefSeq" id="WP_150149943.1">
    <property type="nucleotide sequence ID" value="NZ_QSND01000007.1"/>
</dbReference>
<reference evidence="1 2" key="1">
    <citation type="submission" date="2018-08" db="EMBL/GenBank/DDBJ databases">
        <title>Bacillus phenotypic plasticity.</title>
        <authorList>
            <person name="Hurtado E."/>
        </authorList>
    </citation>
    <scope>NUCLEOTIDE SEQUENCE [LARGE SCALE GENOMIC DNA]</scope>
    <source>
        <strain evidence="1 2">427</strain>
    </source>
</reference>
<gene>
    <name evidence="1" type="ORF">DX927_22930</name>
</gene>
<protein>
    <submittedName>
        <fullName evidence="1">Uncharacterized protein</fullName>
    </submittedName>
</protein>
<sequence length="149" mass="16682">MIDNVDLFRDIPFNTDVSVRYAQLLLSKNNTILLLGRVGSGKTILLNKLKKIYKLNSEKNTEIHNPVIIDQFEPLPASTEELFLSNQGAVIASQKSDLQGAIVDTAKRLKVDAALLSSQIKYFIVAIGAYEKGEVQKRSSGYFYEFLKN</sequence>
<name>A0A5M8RHQ0_9BACI</name>
<dbReference type="InterPro" id="IPR027417">
    <property type="entry name" value="P-loop_NTPase"/>
</dbReference>
<evidence type="ECO:0000313" key="1">
    <source>
        <dbReference type="EMBL" id="KAA6446910.1"/>
    </source>
</evidence>
<dbReference type="EMBL" id="QSND01000007">
    <property type="protein sequence ID" value="KAA6446910.1"/>
    <property type="molecule type" value="Genomic_DNA"/>
</dbReference>
<accession>A0A5M8RHQ0</accession>
<dbReference type="AlphaFoldDB" id="A0A5M8RHQ0"/>
<proteinExistence type="predicted"/>
<dbReference type="Proteomes" id="UP000324326">
    <property type="component" value="Unassembled WGS sequence"/>
</dbReference>
<organism evidence="1 2">
    <name type="scientific">Bacillus swezeyi</name>
    <dbReference type="NCBI Taxonomy" id="1925020"/>
    <lineage>
        <taxon>Bacteria</taxon>
        <taxon>Bacillati</taxon>
        <taxon>Bacillota</taxon>
        <taxon>Bacilli</taxon>
        <taxon>Bacillales</taxon>
        <taxon>Bacillaceae</taxon>
        <taxon>Bacillus</taxon>
    </lineage>
</organism>
<evidence type="ECO:0000313" key="2">
    <source>
        <dbReference type="Proteomes" id="UP000324326"/>
    </source>
</evidence>
<dbReference type="SUPFAM" id="SSF52540">
    <property type="entry name" value="P-loop containing nucleoside triphosphate hydrolases"/>
    <property type="match status" value="1"/>
</dbReference>
<comment type="caution">
    <text evidence="1">The sequence shown here is derived from an EMBL/GenBank/DDBJ whole genome shotgun (WGS) entry which is preliminary data.</text>
</comment>